<feature type="chain" id="PRO_5044008822" evidence="2">
    <location>
        <begin position="22"/>
        <end position="393"/>
    </location>
</feature>
<dbReference type="RefSeq" id="WP_348946350.1">
    <property type="nucleotide sequence ID" value="NZ_CP157355.1"/>
</dbReference>
<name>A0AAU7FEF9_9NEIS</name>
<evidence type="ECO:0000256" key="2">
    <source>
        <dbReference type="SAM" id="SignalP"/>
    </source>
</evidence>
<feature type="signal peptide" evidence="2">
    <location>
        <begin position="1"/>
        <end position="21"/>
    </location>
</feature>
<protein>
    <submittedName>
        <fullName evidence="3">TolC family protein</fullName>
    </submittedName>
</protein>
<dbReference type="SUPFAM" id="SSF56954">
    <property type="entry name" value="Outer membrane efflux proteins (OEP)"/>
    <property type="match status" value="1"/>
</dbReference>
<dbReference type="Gene3D" id="1.20.1600.10">
    <property type="entry name" value="Outer membrane efflux proteins (OEP)"/>
    <property type="match status" value="1"/>
</dbReference>
<dbReference type="KEGG" id="cmav:ABHF33_07385"/>
<dbReference type="GO" id="GO:0015562">
    <property type="term" value="F:efflux transmembrane transporter activity"/>
    <property type="evidence" value="ECO:0007669"/>
    <property type="project" value="InterPro"/>
</dbReference>
<gene>
    <name evidence="3" type="ORF">ABHF33_07385</name>
</gene>
<reference evidence="3" key="1">
    <citation type="submission" date="2024-05" db="EMBL/GenBank/DDBJ databases">
        <authorList>
            <person name="Yang L."/>
            <person name="Pan L."/>
        </authorList>
    </citation>
    <scope>NUCLEOTIDE SEQUENCE</scope>
    <source>
        <strain evidence="3">FCG-7</strain>
    </source>
</reference>
<keyword evidence="2" id="KW-0732">Signal</keyword>
<feature type="coiled-coil region" evidence="1">
    <location>
        <begin position="287"/>
        <end position="341"/>
    </location>
</feature>
<dbReference type="InterPro" id="IPR010131">
    <property type="entry name" value="MdtP/NodT-like"/>
</dbReference>
<proteinExistence type="predicted"/>
<sequence length="393" mass="43079">MSAVKTACILASLFVLANSQAATLREALDQAWSVHAAAQNAQNERYSADIQASQAWTPEPPSIGFSHTTDQLNDNTGRREWEVELSTSVWTYGQRERATNVALAEQAAFTGESILARLSLAGVLREAWWDARLAQLDFDLAKRKLAAEQEIAIDVNRRIKSGDLAPTDDRQSKIAVLQAKKEVGIAQLAFERAQQSFALLSRGVALPEHAEVLQERAGEHPQLASLDLNAKSAQAKLQQAAGDTRNASEVALTYTSEKDASDEPYRGRVKVGIKIPFGSEARNRPRIAAANAALIQAQTQLDLEKQQVTNALKAAQSELAQSRAEQDIAAEQLQLANERAQWIEKGFRMGQFDLTTQLKSLQDRFAAESEQARTRLAVDRAISRMNQAAGILP</sequence>
<keyword evidence="1" id="KW-0175">Coiled coil</keyword>
<dbReference type="PANTHER" id="PTHR30203">
    <property type="entry name" value="OUTER MEMBRANE CATION EFFLUX PROTEIN"/>
    <property type="match status" value="1"/>
</dbReference>
<dbReference type="EMBL" id="CP157355">
    <property type="protein sequence ID" value="XBM02078.1"/>
    <property type="molecule type" value="Genomic_DNA"/>
</dbReference>
<dbReference type="PANTHER" id="PTHR30203:SF24">
    <property type="entry name" value="BLR4935 PROTEIN"/>
    <property type="match status" value="1"/>
</dbReference>
<organism evidence="3">
    <name type="scientific">Chitinibacter mangrovi</name>
    <dbReference type="NCBI Taxonomy" id="3153927"/>
    <lineage>
        <taxon>Bacteria</taxon>
        <taxon>Pseudomonadati</taxon>
        <taxon>Pseudomonadota</taxon>
        <taxon>Betaproteobacteria</taxon>
        <taxon>Neisseriales</taxon>
        <taxon>Chitinibacteraceae</taxon>
        <taxon>Chitinibacter</taxon>
    </lineage>
</organism>
<evidence type="ECO:0000313" key="3">
    <source>
        <dbReference type="EMBL" id="XBM02078.1"/>
    </source>
</evidence>
<accession>A0AAU7FEF9</accession>
<evidence type="ECO:0000256" key="1">
    <source>
        <dbReference type="SAM" id="Coils"/>
    </source>
</evidence>
<dbReference type="AlphaFoldDB" id="A0AAU7FEF9"/>